<protein>
    <submittedName>
        <fullName evidence="1">Uncharacterized protein</fullName>
    </submittedName>
</protein>
<accession>A0ACC0FZM8</accession>
<evidence type="ECO:0000313" key="2">
    <source>
        <dbReference type="Proteomes" id="UP001060215"/>
    </source>
</evidence>
<comment type="caution">
    <text evidence="1">The sequence shown here is derived from an EMBL/GenBank/DDBJ whole genome shotgun (WGS) entry which is preliminary data.</text>
</comment>
<dbReference type="Proteomes" id="UP001060215">
    <property type="component" value="Chromosome 12"/>
</dbReference>
<evidence type="ECO:0000313" key="1">
    <source>
        <dbReference type="EMBL" id="KAI7994318.1"/>
    </source>
</evidence>
<sequence>MISDLKMEAETLNGENSKLLQELVTECSQLREKLGERERELASHTEMHETHESETSARMRGLELELDSLLKDLEWEVDSLRNQNSNLEEQLRIKKHETETKTDQMPGVQEEEERKSNEDEDEDGDSEFPTFADEIRPVFPIFGRDELVGVPAGTYCVFGRVKLTVTGGGVMVAQERDRRSSLTKPETLLITFTKSMADLQSPPPLRSPKPETLLITFTKLMADLQSPPLRRSPTDLFGDHIDSHPLWFNQSSFLLPTFDSESYISDLRTFVPFEALRFEPPVFHGDGSISRSFDRTQIGQLINKPSTK</sequence>
<dbReference type="EMBL" id="CM045769">
    <property type="protein sequence ID" value="KAI7994318.1"/>
    <property type="molecule type" value="Genomic_DNA"/>
</dbReference>
<name>A0ACC0FZM8_9ERIC</name>
<gene>
    <name evidence="1" type="ORF">LOK49_LG11G02681</name>
</gene>
<keyword evidence="2" id="KW-1185">Reference proteome</keyword>
<organism evidence="1 2">
    <name type="scientific">Camellia lanceoleosa</name>
    <dbReference type="NCBI Taxonomy" id="1840588"/>
    <lineage>
        <taxon>Eukaryota</taxon>
        <taxon>Viridiplantae</taxon>
        <taxon>Streptophyta</taxon>
        <taxon>Embryophyta</taxon>
        <taxon>Tracheophyta</taxon>
        <taxon>Spermatophyta</taxon>
        <taxon>Magnoliopsida</taxon>
        <taxon>eudicotyledons</taxon>
        <taxon>Gunneridae</taxon>
        <taxon>Pentapetalae</taxon>
        <taxon>asterids</taxon>
        <taxon>Ericales</taxon>
        <taxon>Theaceae</taxon>
        <taxon>Camellia</taxon>
    </lineage>
</organism>
<reference evidence="1 2" key="1">
    <citation type="journal article" date="2022" name="Plant J.">
        <title>Chromosome-level genome of Camellia lanceoleosa provides a valuable resource for understanding genome evolution and self-incompatibility.</title>
        <authorList>
            <person name="Gong W."/>
            <person name="Xiao S."/>
            <person name="Wang L."/>
            <person name="Liao Z."/>
            <person name="Chang Y."/>
            <person name="Mo W."/>
            <person name="Hu G."/>
            <person name="Li W."/>
            <person name="Zhao G."/>
            <person name="Zhu H."/>
            <person name="Hu X."/>
            <person name="Ji K."/>
            <person name="Xiang X."/>
            <person name="Song Q."/>
            <person name="Yuan D."/>
            <person name="Jin S."/>
            <person name="Zhang L."/>
        </authorList>
    </citation>
    <scope>NUCLEOTIDE SEQUENCE [LARGE SCALE GENOMIC DNA]</scope>
    <source>
        <strain evidence="1">SQ_2022a</strain>
    </source>
</reference>
<proteinExistence type="predicted"/>